<feature type="region of interest" description="Disordered" evidence="4">
    <location>
        <begin position="2366"/>
        <end position="2388"/>
    </location>
</feature>
<proteinExistence type="predicted"/>
<evidence type="ECO:0000256" key="2">
    <source>
        <dbReference type="ARBA" id="ARBA00023012"/>
    </source>
</evidence>
<sequence>MRATSKQDASSFGDAATDIKAESSRTILHREVDGGMREIKLDFGSKGLTQVEFADNGDDEGTEARLHGTALYTPVSGWPTGYGQYAAEDLEGVTYPVRVNFRIALTDAPQAIEVLRRNTKIYLDTRDNGYEWHERFIAMWHVTGEGVWAVSLNHDPVPLPDYWITDVKPKIDASEAKWTAIHRRKNLRDSPPTDFPPTSRGERCSSFDEQLVSYRESRPEMAPRSATSIPTDGDSMDSVIFSPRPDSHSGTPRNPENGRYDLSELQEELLHAAGNLGDDDPMGADSDANGRFTEKQEEALAGKPTPLSKASHTESLVLRHRRRSTVEEQDALNRLEVERGWLPAVEILIQLADCLLAFHERRLALVVCRPEYFAIYPTTFKAKSSAVLAEYPVSLDLIRTSAIVPLSGYQDGKVVHGLRGDFDGDRVLASGSGAGTFLKHSILGNDEDDGADAVAPAGALEGTYDEEAIRRHLRYLAPEAISGGKKPIGNLVDVFSWGVAGYELLTGEQIEDTDDTGIPDMLRDIHLHSVRSVKPIISLMNSIPPELCDIIQKSVSLDPDLRYHDIHAVLYDLNKTKQICQGTLVGKARQDYQPGYIDVMSRFKIPPGLLDRDREEDSIDSAYDRVKSTGEIQTVCCWGTSGAGKSKLVELWSRRKEASNAGQECLVGWAKMDQHLSKPLSAFVAVFSSLLDRVFSDPLENPDMWRQRIGNAISVNGNVFLSLIPAAYRTILLKEDADSVDTIEPLAVDWDRYVKQFRSWSYGLLQLFATKERPLVIVLDDYQWIGAERELWEDLIHHPMRRLDNTLVLFTYRTIDHVPPNLSPFVSVRMIEARMFSKDTLQTLVLRCFHFEAAPGTISERVTPQWTTLVDFLYDATHGNPFYIKMILTALVRDAVVYYDFRLLKWIVKVEQLDRYATTGVVAFVTNTLRSLSEGSQEVLRVLATLPSSGVDIDLLADLVQKPPQTVCNLLDEAATIGAIHIKRNQRVQFTHDKHHQAALELITEQQKSTLYVTIFRKLEDKGDDYIFARAELATQIDAACHPIFEKTRILTLAAKRAIRVAAPGLAEKYLEHTRLYADFTSQNLWQNMPMLAWELTLLHAEVSMALRRGGRIIPQIAAARQWAVKASTRIDISTLLFRLNVASNAVEAAMQVVREAFYDAGLDVHEPTTTLPDSAAGVNEIIDHVSAYVDQPARPEDEIAISLAKLLARAGATLYSYSKNHSTEYFRHSAELIVSSEQARRHPAAAYAYTLQAILSADALNVELARAWLRLANTTKGGPSKNPDISSIEAVVVTLAFLDCASINDMRYDTAYRMCLDSDNMDTLTYACGLDLAGSFLAGRDVRFTLETGEKALKWLQHDFSPASKAMIASSIQLAANCCDSGRSIRDLQDLEGIYLTIEDNQHLDHLPPLFACVYWTNALASGLFFQAPEPDLRRMVGNVYKHLSGGSGTVMMFYSGFLLSWFTIVYDPTVDADVVFRTKEKLLAFNHNFDFRNMVKCLQALEGLKRFDEGTATWESAIDGLEDAIEGLDAANHHLLRGSMALTGAMYISRKAPNRQRLVNGYVLHAQHAYLQCNAIALARYTFELFPRAKDEMKPMFNSVIHDNRMPTTSTGDIGGSESAKPVPTSASAMEPKQDFSQLSDAEQASALDRKLSLESVLRSFLVLASEKSSEKLIQKVLRILMQTNRSGWGALALQDPITTTLHLRGAGSYDNPEIYNIPISDASDICPSTILLSASISQKACHTQRFRSNISLIPIVQVINTAQSLPSSIKNLIDREPFFRHKPPKHLLMTPLFVQGRFFGSLVLTGTTAGTSIMTSHVSLLATFAAIALEAHSAYEGLEQAVEARTAALVQALAHRQTFISSISHELRTPLYSISGLCAVMQNTPDLTPAQSENLDIIASSAQDLQRIVTAILDMAKLEAGGMTAEAIPFDLRDTLESSLESVAHISRAKGIELVLENDISTDPPGRIVGDPHRLRQCVLNLLSNAVKFSRAGDRAAYIKVAWTIETSEETSTITVSVTDNGIGIPKTKMNRLFHSFSQIDASITRQYGGSGLGLSITRGLARVLGGDCWAESAEGQGSTFYLMFKVQSEPSTGETFKSGPARRAILLTAPSESSGVLVRNLRQFNVAADIVEEIDDALLSNSAPHFLIVDVENVASMRNRLERIRNWAKDSKIIYLVSLTEVSAAMEQLGLTHESIVSKPINARALYDVTQNLEETKRKEPKRLGNTGSVMDKSYGKQYPMKILYVDDSSVNIMVGQRLLGRFGYKDIDVCYDGAQAVAAAEKTDYDLVFMDLQMPVLGGEDALVQIRASEKTDTPHVVALTANADDATRDRCMASGFDGFLCKPLVIQTLAETLKGTYEARYGKREEGAKQEGEKGDAREDGN</sequence>
<dbReference type="SUPFAM" id="SSF55874">
    <property type="entry name" value="ATPase domain of HSP90 chaperone/DNA topoisomerase II/histidine kinase"/>
    <property type="match status" value="1"/>
</dbReference>
<dbReference type="OrthoDB" id="21225at2759"/>
<dbReference type="Pfam" id="PF00072">
    <property type="entry name" value="Response_reg"/>
    <property type="match status" value="1"/>
</dbReference>
<accession>A0A8H3TW25</accession>
<dbReference type="SMART" id="SM00387">
    <property type="entry name" value="HATPase_c"/>
    <property type="match status" value="1"/>
</dbReference>
<dbReference type="InterPro" id="IPR004358">
    <property type="entry name" value="Sig_transdc_His_kin-like_C"/>
</dbReference>
<dbReference type="Gene3D" id="1.10.287.130">
    <property type="match status" value="1"/>
</dbReference>
<protein>
    <recommendedName>
        <fullName evidence="9">AAA family ATPase</fullName>
    </recommendedName>
</protein>
<feature type="region of interest" description="Disordered" evidence="4">
    <location>
        <begin position="183"/>
        <end position="259"/>
    </location>
</feature>
<evidence type="ECO:0008006" key="9">
    <source>
        <dbReference type="Google" id="ProtNLM"/>
    </source>
</evidence>
<dbReference type="GO" id="GO:0000155">
    <property type="term" value="F:phosphorelay sensor kinase activity"/>
    <property type="evidence" value="ECO:0007669"/>
    <property type="project" value="InterPro"/>
</dbReference>
<dbReference type="Proteomes" id="UP000620104">
    <property type="component" value="Unassembled WGS sequence"/>
</dbReference>
<name>A0A8H3TW25_9TREE</name>
<dbReference type="InterPro" id="IPR041664">
    <property type="entry name" value="AAA_16"/>
</dbReference>
<dbReference type="SUPFAM" id="SSF55781">
    <property type="entry name" value="GAF domain-like"/>
    <property type="match status" value="1"/>
</dbReference>
<keyword evidence="2" id="KW-0902">Two-component regulatory system</keyword>
<dbReference type="InterPro" id="IPR003594">
    <property type="entry name" value="HATPase_dom"/>
</dbReference>
<keyword evidence="8" id="KW-1185">Reference proteome</keyword>
<evidence type="ECO:0000313" key="7">
    <source>
        <dbReference type="EMBL" id="GHJ88153.1"/>
    </source>
</evidence>
<reference evidence="7" key="1">
    <citation type="submission" date="2020-07" db="EMBL/GenBank/DDBJ databases">
        <title>Draft Genome Sequence of a Deep-Sea Yeast, Naganishia (Cryptococcus) liquefaciens strain N6.</title>
        <authorList>
            <person name="Han Y.W."/>
            <person name="Kajitani R."/>
            <person name="Morimoto H."/>
            <person name="Parhat M."/>
            <person name="Tsubouchi H."/>
            <person name="Bakenova O."/>
            <person name="Ogata M."/>
            <person name="Argunhan B."/>
            <person name="Aoki R."/>
            <person name="Kajiwara S."/>
            <person name="Itoh T."/>
            <person name="Iwasaki H."/>
        </authorList>
    </citation>
    <scope>NUCLEOTIDE SEQUENCE</scope>
    <source>
        <strain evidence="7">N6</strain>
    </source>
</reference>
<dbReference type="Pfam" id="PF13191">
    <property type="entry name" value="AAA_16"/>
    <property type="match status" value="1"/>
</dbReference>
<dbReference type="SUPFAM" id="SSF56112">
    <property type="entry name" value="Protein kinase-like (PK-like)"/>
    <property type="match status" value="1"/>
</dbReference>
<dbReference type="SUPFAM" id="SSF47384">
    <property type="entry name" value="Homodimeric domain of signal transducing histidine kinase"/>
    <property type="match status" value="1"/>
</dbReference>
<evidence type="ECO:0000259" key="5">
    <source>
        <dbReference type="PROSITE" id="PS50109"/>
    </source>
</evidence>
<comment type="caution">
    <text evidence="7">The sequence shown here is derived from an EMBL/GenBank/DDBJ whole genome shotgun (WGS) entry which is preliminary data.</text>
</comment>
<dbReference type="EMBL" id="BLZA01000028">
    <property type="protein sequence ID" value="GHJ88153.1"/>
    <property type="molecule type" value="Genomic_DNA"/>
</dbReference>
<dbReference type="SUPFAM" id="SSF52172">
    <property type="entry name" value="CheY-like"/>
    <property type="match status" value="1"/>
</dbReference>
<evidence type="ECO:0000313" key="8">
    <source>
        <dbReference type="Proteomes" id="UP000620104"/>
    </source>
</evidence>
<dbReference type="InterPro" id="IPR003661">
    <property type="entry name" value="HisK_dim/P_dom"/>
</dbReference>
<feature type="domain" description="Response regulatory" evidence="6">
    <location>
        <begin position="2246"/>
        <end position="2363"/>
    </location>
</feature>
<dbReference type="PANTHER" id="PTHR45339:SF1">
    <property type="entry name" value="HYBRID SIGNAL TRANSDUCTION HISTIDINE KINASE J"/>
    <property type="match status" value="1"/>
</dbReference>
<dbReference type="InterPro" id="IPR005467">
    <property type="entry name" value="His_kinase_dom"/>
</dbReference>
<dbReference type="Gene3D" id="3.30.450.40">
    <property type="match status" value="1"/>
</dbReference>
<dbReference type="CDD" id="cd00082">
    <property type="entry name" value="HisKA"/>
    <property type="match status" value="1"/>
</dbReference>
<dbReference type="SUPFAM" id="SSF52540">
    <property type="entry name" value="P-loop containing nucleoside triphosphate hydrolases"/>
    <property type="match status" value="1"/>
</dbReference>
<dbReference type="InterPro" id="IPR001789">
    <property type="entry name" value="Sig_transdc_resp-reg_receiver"/>
</dbReference>
<dbReference type="PROSITE" id="PS50110">
    <property type="entry name" value="RESPONSE_REGULATORY"/>
    <property type="match status" value="1"/>
</dbReference>
<feature type="region of interest" description="Disordered" evidence="4">
    <location>
        <begin position="1604"/>
        <end position="1643"/>
    </location>
</feature>
<dbReference type="PRINTS" id="PR00344">
    <property type="entry name" value="BCTRLSENSOR"/>
</dbReference>
<dbReference type="InterPro" id="IPR029016">
    <property type="entry name" value="GAF-like_dom_sf"/>
</dbReference>
<dbReference type="Gene3D" id="3.30.565.10">
    <property type="entry name" value="Histidine kinase-like ATPase, C-terminal domain"/>
    <property type="match status" value="1"/>
</dbReference>
<dbReference type="Gene3D" id="3.40.50.2300">
    <property type="match status" value="1"/>
</dbReference>
<dbReference type="InterPro" id="IPR036890">
    <property type="entry name" value="HATPase_C_sf"/>
</dbReference>
<dbReference type="CDD" id="cd17546">
    <property type="entry name" value="REC_hyHK_CKI1_RcsC-like"/>
    <property type="match status" value="1"/>
</dbReference>
<dbReference type="SMART" id="SM00448">
    <property type="entry name" value="REC"/>
    <property type="match status" value="1"/>
</dbReference>
<evidence type="ECO:0000256" key="1">
    <source>
        <dbReference type="ARBA" id="ARBA00022553"/>
    </source>
</evidence>
<dbReference type="InterPro" id="IPR011006">
    <property type="entry name" value="CheY-like_superfamily"/>
</dbReference>
<evidence type="ECO:0000256" key="4">
    <source>
        <dbReference type="SAM" id="MobiDB-lite"/>
    </source>
</evidence>
<keyword evidence="1 3" id="KW-0597">Phosphoprotein</keyword>
<dbReference type="PROSITE" id="PS50109">
    <property type="entry name" value="HIS_KIN"/>
    <property type="match status" value="1"/>
</dbReference>
<feature type="domain" description="Histidine kinase" evidence="5">
    <location>
        <begin position="1865"/>
        <end position="2092"/>
    </location>
</feature>
<feature type="region of interest" description="Disordered" evidence="4">
    <location>
        <begin position="295"/>
        <end position="323"/>
    </location>
</feature>
<dbReference type="InterPro" id="IPR027417">
    <property type="entry name" value="P-loop_NTPase"/>
</dbReference>
<feature type="modified residue" description="4-aspartylphosphate" evidence="3">
    <location>
        <position position="2296"/>
    </location>
</feature>
<dbReference type="Pfam" id="PF02518">
    <property type="entry name" value="HATPase_c"/>
    <property type="match status" value="1"/>
</dbReference>
<dbReference type="InterPro" id="IPR011009">
    <property type="entry name" value="Kinase-like_dom_sf"/>
</dbReference>
<dbReference type="SMART" id="SM00388">
    <property type="entry name" value="HisKA"/>
    <property type="match status" value="1"/>
</dbReference>
<dbReference type="Pfam" id="PF00512">
    <property type="entry name" value="HisKA"/>
    <property type="match status" value="1"/>
</dbReference>
<evidence type="ECO:0000256" key="3">
    <source>
        <dbReference type="PROSITE-ProRule" id="PRU00169"/>
    </source>
</evidence>
<dbReference type="CDD" id="cd16922">
    <property type="entry name" value="HATPase_EvgS-ArcB-TorS-like"/>
    <property type="match status" value="1"/>
</dbReference>
<organism evidence="7 8">
    <name type="scientific">Naganishia liquefaciens</name>
    <dbReference type="NCBI Taxonomy" id="104408"/>
    <lineage>
        <taxon>Eukaryota</taxon>
        <taxon>Fungi</taxon>
        <taxon>Dikarya</taxon>
        <taxon>Basidiomycota</taxon>
        <taxon>Agaricomycotina</taxon>
        <taxon>Tremellomycetes</taxon>
        <taxon>Filobasidiales</taxon>
        <taxon>Filobasidiaceae</taxon>
        <taxon>Naganishia</taxon>
    </lineage>
</organism>
<dbReference type="InterPro" id="IPR036097">
    <property type="entry name" value="HisK_dim/P_sf"/>
</dbReference>
<dbReference type="Gene3D" id="1.10.510.10">
    <property type="entry name" value="Transferase(Phosphotransferase) domain 1"/>
    <property type="match status" value="1"/>
</dbReference>
<dbReference type="FunFam" id="3.30.565.10:FF:000010">
    <property type="entry name" value="Sensor histidine kinase RcsC"/>
    <property type="match status" value="1"/>
</dbReference>
<gene>
    <name evidence="7" type="ORF">NliqN6_4555</name>
</gene>
<evidence type="ECO:0000259" key="6">
    <source>
        <dbReference type="PROSITE" id="PS50110"/>
    </source>
</evidence>
<dbReference type="PANTHER" id="PTHR45339">
    <property type="entry name" value="HYBRID SIGNAL TRANSDUCTION HISTIDINE KINASE J"/>
    <property type="match status" value="1"/>
</dbReference>